<dbReference type="PANTHER" id="PTHR33232:SF14">
    <property type="entry name" value="THIOREDOXIN-LIKE, SIEVE ELEMENT OCCLUSION-RELATED"/>
    <property type="match status" value="1"/>
</dbReference>
<dbReference type="AlphaFoldDB" id="A0AAN9FLR4"/>
<dbReference type="Proteomes" id="UP001359559">
    <property type="component" value="Unassembled WGS sequence"/>
</dbReference>
<dbReference type="Pfam" id="PF14577">
    <property type="entry name" value="SEO_C"/>
    <property type="match status" value="1"/>
</dbReference>
<dbReference type="GO" id="GO:0010088">
    <property type="term" value="P:phloem development"/>
    <property type="evidence" value="ECO:0007669"/>
    <property type="project" value="InterPro"/>
</dbReference>
<dbReference type="InterPro" id="IPR039299">
    <property type="entry name" value="SEOA"/>
</dbReference>
<dbReference type="Pfam" id="PF14576">
    <property type="entry name" value="SEO_N"/>
    <property type="match status" value="1"/>
</dbReference>
<organism evidence="4 5">
    <name type="scientific">Clitoria ternatea</name>
    <name type="common">Butterfly pea</name>
    <dbReference type="NCBI Taxonomy" id="43366"/>
    <lineage>
        <taxon>Eukaryota</taxon>
        <taxon>Viridiplantae</taxon>
        <taxon>Streptophyta</taxon>
        <taxon>Embryophyta</taxon>
        <taxon>Tracheophyta</taxon>
        <taxon>Spermatophyta</taxon>
        <taxon>Magnoliopsida</taxon>
        <taxon>eudicotyledons</taxon>
        <taxon>Gunneridae</taxon>
        <taxon>Pentapetalae</taxon>
        <taxon>rosids</taxon>
        <taxon>fabids</taxon>
        <taxon>Fabales</taxon>
        <taxon>Fabaceae</taxon>
        <taxon>Papilionoideae</taxon>
        <taxon>50 kb inversion clade</taxon>
        <taxon>NPAAA clade</taxon>
        <taxon>indigoferoid/millettioid clade</taxon>
        <taxon>Phaseoleae</taxon>
        <taxon>Clitoria</taxon>
    </lineage>
</organism>
<dbReference type="InterPro" id="IPR027942">
    <property type="entry name" value="SEO_N"/>
</dbReference>
<gene>
    <name evidence="4" type="ORF">RJT34_23494</name>
</gene>
<feature type="domain" description="Sieve element occlusion N-terminal" evidence="2">
    <location>
        <begin position="31"/>
        <end position="278"/>
    </location>
</feature>
<feature type="compositionally biased region" description="Low complexity" evidence="1">
    <location>
        <begin position="1"/>
        <end position="20"/>
    </location>
</feature>
<evidence type="ECO:0000259" key="2">
    <source>
        <dbReference type="Pfam" id="PF14576"/>
    </source>
</evidence>
<feature type="region of interest" description="Disordered" evidence="1">
    <location>
        <begin position="1"/>
        <end position="22"/>
    </location>
</feature>
<accession>A0AAN9FLR4</accession>
<comment type="caution">
    <text evidence="4">The sequence shown here is derived from an EMBL/GenBank/DDBJ whole genome shotgun (WGS) entry which is preliminary data.</text>
</comment>
<evidence type="ECO:0000256" key="1">
    <source>
        <dbReference type="SAM" id="MobiDB-lite"/>
    </source>
</evidence>
<dbReference type="EMBL" id="JAYKXN010000006">
    <property type="protein sequence ID" value="KAK7278465.1"/>
    <property type="molecule type" value="Genomic_DNA"/>
</dbReference>
<protein>
    <submittedName>
        <fullName evidence="4">Uncharacterized protein</fullName>
    </submittedName>
</protein>
<evidence type="ECO:0000259" key="3">
    <source>
        <dbReference type="Pfam" id="PF14577"/>
    </source>
</evidence>
<keyword evidence="5" id="KW-1185">Reference proteome</keyword>
<proteinExistence type="predicted"/>
<name>A0AAN9FLR4_CLITE</name>
<evidence type="ECO:0000313" key="4">
    <source>
        <dbReference type="EMBL" id="KAK7278465.1"/>
    </source>
</evidence>
<dbReference type="InterPro" id="IPR027944">
    <property type="entry name" value="SEO_C"/>
</dbReference>
<evidence type="ECO:0000313" key="5">
    <source>
        <dbReference type="Proteomes" id="UP001359559"/>
    </source>
</evidence>
<dbReference type="PANTHER" id="PTHR33232">
    <property type="entry name" value="PROTEIN SIEVE ELEMENT OCCLUSION B-LIKE"/>
    <property type="match status" value="1"/>
</dbReference>
<feature type="domain" description="Sieve element occlusion C-terminal" evidence="3">
    <location>
        <begin position="470"/>
        <end position="662"/>
    </location>
</feature>
<sequence length="671" mass="76812">MASSKSNAASSANNSSQQQKTQLPNPFELADYQILHKVYLTHVNDDKPCNKDTLFKLVSNTLSSPAQISPTAPLNVQSLGSAAFQPEFPELKRIACQMISTRGSPECAHQTTILILQQLRSFSWDAKALVTLAAFSLEYGEFWRLHRIPTSDQFGTSLKVLNQVPSRKVPNDITDLVEFLVQVFRDIMEWGTWAAIGYETEEVHSLSDAMQEIPLVVYWTVASIVASIGNLVGTSEHKLSDFKKRLSEIGEKLKIHLVKCRVQIEKIDDYRRRIKASKNIKDVVDLLKILIHGNGAEIPQLYEGSVLNKTGVEVFKQKHVMLFISGLDSIGDEILLLNSIYNRLEKNATEDIKGFKKGDFKMLWIPVVDNWNPLQKERFKTLKKDIKWHVLEYFSTLPGIGILKEKFNYYDSKPIVPVINPQGEIINEDAMEVLFQWGIDAFPFRKSDGDDLSRKWKWFWSLMEKTDFNIEDTRKDRYVFIYGGNDSKWIRDFTVAIGKIKKHERIRNVDVMIEHYQLGKENPDKVPYFWIGIDGKKQHKCKDKVDCEIQEVVKSLLCLKQDPQGWVLLSKGKNIKLLGHGEPMYQAVADFDIWKEKVLEKEGFDVALKEYYDAKLMEISARNPCAIFTDNYASNILATITCPNPTCGRVMEVTSVNYKCCHRDDPNSCTF</sequence>
<reference evidence="4 5" key="1">
    <citation type="submission" date="2024-01" db="EMBL/GenBank/DDBJ databases">
        <title>The genomes of 5 underutilized Papilionoideae crops provide insights into root nodulation and disease resistance.</title>
        <authorList>
            <person name="Yuan L."/>
        </authorList>
    </citation>
    <scope>NUCLEOTIDE SEQUENCE [LARGE SCALE GENOMIC DNA]</scope>
    <source>
        <strain evidence="4">LY-2023</strain>
        <tissue evidence="4">Leaf</tissue>
    </source>
</reference>